<dbReference type="PANTHER" id="PTHR45398:SF1">
    <property type="entry name" value="ENZYME, PUTATIVE (JCVI)-RELATED"/>
    <property type="match status" value="1"/>
</dbReference>
<name>A0AAW9FK83_9HYPH</name>
<dbReference type="Pfam" id="PF00501">
    <property type="entry name" value="AMP-binding"/>
    <property type="match status" value="1"/>
</dbReference>
<sequence length="531" mass="58846">MRSNGAIGEVQRPSSALYLRRIFDRFEDCREPCYRHPGGDLRYCDLHAGVLGLLSRFAAFGLAADIQRPVLIWGHKDHRYVIAYWACLLSGRALVPVEPETPLERVRQIAATSNACAVVIADTADCGGAVENLELLLPILRVLDGEIDSNHGARLDTLVSTAGIRDDAVAYIMFSSGTLGQPKGIQVTYANLVDFIGWLDVLLPEAASFRAVSGNIRYCFDVSLFELWAAWVHRLPMTALDHANFANSTAYIQRLKEARVALWVSTPSIVRLYLKNKRFNGAMLPDCKTFVFCGEPLTKVIVRDLFARFPGCRVVNTYGPTECTVAVTGVDIQESHLESEHELPIGYARPGTRLELAAGLEEQGAGGEIHIRGRSVGRGYVGLPEKQAAAFPESQLYRTGDWGWQAEDGLWYFKGRIDREVKIQGLRIDLDDVETHIRNRAGVEDVVVGVFTLDGQPRGLKAFVVGPETAEDLCKLSEELAEELPHYLVPKFWHAGFETRLNNNSKLDRQAVLGDTTVSAVRYVHAHQADT</sequence>
<dbReference type="AlphaFoldDB" id="A0AAW9FK83"/>
<evidence type="ECO:0000313" key="2">
    <source>
        <dbReference type="EMBL" id="MDX8305551.1"/>
    </source>
</evidence>
<comment type="caution">
    <text evidence="2">The sequence shown here is derived from an EMBL/GenBank/DDBJ whole genome shotgun (WGS) entry which is preliminary data.</text>
</comment>
<evidence type="ECO:0000259" key="1">
    <source>
        <dbReference type="Pfam" id="PF00501"/>
    </source>
</evidence>
<dbReference type="SUPFAM" id="SSF56801">
    <property type="entry name" value="Acetyl-CoA synthetase-like"/>
    <property type="match status" value="1"/>
</dbReference>
<gene>
    <name evidence="2" type="ORF">RMR22_25255</name>
</gene>
<dbReference type="RefSeq" id="WP_320203672.1">
    <property type="nucleotide sequence ID" value="NZ_CP192785.1"/>
</dbReference>
<dbReference type="InterPro" id="IPR042099">
    <property type="entry name" value="ANL_N_sf"/>
</dbReference>
<organism evidence="2">
    <name type="scientific">Agrobacterium rosae</name>
    <dbReference type="NCBI Taxonomy" id="1972867"/>
    <lineage>
        <taxon>Bacteria</taxon>
        <taxon>Pseudomonadati</taxon>
        <taxon>Pseudomonadota</taxon>
        <taxon>Alphaproteobacteria</taxon>
        <taxon>Hyphomicrobiales</taxon>
        <taxon>Rhizobiaceae</taxon>
        <taxon>Rhizobium/Agrobacterium group</taxon>
        <taxon>Agrobacterium</taxon>
    </lineage>
</organism>
<dbReference type="EMBL" id="JAVRAF010000021">
    <property type="protein sequence ID" value="MDX8305551.1"/>
    <property type="molecule type" value="Genomic_DNA"/>
</dbReference>
<protein>
    <submittedName>
        <fullName evidence="2">AMP-binding protein</fullName>
    </submittedName>
</protein>
<proteinExistence type="predicted"/>
<dbReference type="Gene3D" id="3.40.50.12780">
    <property type="entry name" value="N-terminal domain of ligase-like"/>
    <property type="match status" value="1"/>
</dbReference>
<dbReference type="InterPro" id="IPR045851">
    <property type="entry name" value="AMP-bd_C_sf"/>
</dbReference>
<accession>A0AAW9FK83</accession>
<dbReference type="PANTHER" id="PTHR45398">
    <property type="match status" value="1"/>
</dbReference>
<feature type="domain" description="AMP-dependent synthetase/ligase" evidence="1">
    <location>
        <begin position="56"/>
        <end position="380"/>
    </location>
</feature>
<dbReference type="InterPro" id="IPR000873">
    <property type="entry name" value="AMP-dep_synth/lig_dom"/>
</dbReference>
<reference evidence="2" key="1">
    <citation type="journal article" date="2023" name="Phytobiomes J">
        <title>Deciphering the key players within the bacterial microbiota associated with aerial crown gall tumors on rhododendron: Insights into the gallobiome.</title>
        <authorList>
            <person name="Kuzmanovic N."/>
            <person name="Nesme J."/>
            <person name="Wolf J."/>
            <person name="Neumann-Schaal M."/>
            <person name="Petersen J."/>
            <person name="Fernandez-Gnecco G."/>
            <person name="Sproeer C."/>
            <person name="Bunk B."/>
            <person name="Overmann J."/>
            <person name="Sorensen S.J."/>
            <person name="Idczak E."/>
            <person name="Smalla K."/>
        </authorList>
    </citation>
    <scope>NUCLEOTIDE SEQUENCE</scope>
    <source>
        <strain evidence="2">Rho-11.1</strain>
    </source>
</reference>
<dbReference type="Gene3D" id="3.30.300.30">
    <property type="match status" value="1"/>
</dbReference>